<name>A0ABN0UDK8_9GAMM</name>
<evidence type="ECO:0000256" key="4">
    <source>
        <dbReference type="ARBA" id="ARBA00010662"/>
    </source>
</evidence>
<accession>A0ABN0UDK8</accession>
<dbReference type="SUPFAM" id="SSF100950">
    <property type="entry name" value="NagB/RpiA/CoA transferase-like"/>
    <property type="match status" value="1"/>
</dbReference>
<dbReference type="InterPro" id="IPR037171">
    <property type="entry name" value="NagB/RpiA_transferase-like"/>
</dbReference>
<dbReference type="PANTHER" id="PTHR11054">
    <property type="entry name" value="6-PHOSPHOGLUCONOLACTONASE"/>
    <property type="match status" value="1"/>
</dbReference>
<keyword evidence="7" id="KW-0378">Hydrolase</keyword>
<evidence type="ECO:0000259" key="8">
    <source>
        <dbReference type="Pfam" id="PF01182"/>
    </source>
</evidence>
<evidence type="ECO:0000256" key="1">
    <source>
        <dbReference type="ARBA" id="ARBA00000832"/>
    </source>
</evidence>
<dbReference type="InterPro" id="IPR005900">
    <property type="entry name" value="6-phosphogluconolactonase_DevB"/>
</dbReference>
<protein>
    <recommendedName>
        <fullName evidence="6 7">6-phosphogluconolactonase</fullName>
        <shortName evidence="7">6PGL</shortName>
        <ecNumber evidence="5 7">3.1.1.31</ecNumber>
    </recommendedName>
</protein>
<comment type="caution">
    <text evidence="9">The sequence shown here is derived from an EMBL/GenBank/DDBJ whole genome shotgun (WGS) entry which is preliminary data.</text>
</comment>
<evidence type="ECO:0000256" key="7">
    <source>
        <dbReference type="RuleBase" id="RU365095"/>
    </source>
</evidence>
<comment type="pathway">
    <text evidence="3 7">Carbohydrate degradation; pentose phosphate pathway; D-ribulose 5-phosphate from D-glucose 6-phosphate (oxidative stage): step 2/3.</text>
</comment>
<evidence type="ECO:0000256" key="6">
    <source>
        <dbReference type="ARBA" id="ARBA00020337"/>
    </source>
</evidence>
<feature type="domain" description="Glucosamine/galactosamine-6-phosphate isomerase" evidence="8">
    <location>
        <begin position="16"/>
        <end position="226"/>
    </location>
</feature>
<dbReference type="EC" id="3.1.1.31" evidence="5 7"/>
<comment type="function">
    <text evidence="2 7">Hydrolysis of 6-phosphogluconolactone to 6-phosphogluconate.</text>
</comment>
<keyword evidence="10" id="KW-1185">Reference proteome</keyword>
<organism evidence="9 10">
    <name type="scientific">Rhodanobacter caeni</name>
    <dbReference type="NCBI Taxonomy" id="657654"/>
    <lineage>
        <taxon>Bacteria</taxon>
        <taxon>Pseudomonadati</taxon>
        <taxon>Pseudomonadota</taxon>
        <taxon>Gammaproteobacteria</taxon>
        <taxon>Lysobacterales</taxon>
        <taxon>Rhodanobacteraceae</taxon>
        <taxon>Rhodanobacter</taxon>
    </lineage>
</organism>
<dbReference type="RefSeq" id="WP_343880988.1">
    <property type="nucleotide sequence ID" value="NZ_BAAAFO010000002.1"/>
</dbReference>
<dbReference type="InterPro" id="IPR006148">
    <property type="entry name" value="Glc/Gal-6P_isomerase"/>
</dbReference>
<dbReference type="NCBIfam" id="TIGR01198">
    <property type="entry name" value="pgl"/>
    <property type="match status" value="1"/>
</dbReference>
<comment type="catalytic activity">
    <reaction evidence="1 7">
        <text>6-phospho-D-glucono-1,5-lactone + H2O = 6-phospho-D-gluconate + H(+)</text>
        <dbReference type="Rhea" id="RHEA:12556"/>
        <dbReference type="ChEBI" id="CHEBI:15377"/>
        <dbReference type="ChEBI" id="CHEBI:15378"/>
        <dbReference type="ChEBI" id="CHEBI:57955"/>
        <dbReference type="ChEBI" id="CHEBI:58759"/>
        <dbReference type="EC" id="3.1.1.31"/>
    </reaction>
</comment>
<proteinExistence type="inferred from homology"/>
<gene>
    <name evidence="7 9" type="primary">pgl</name>
    <name evidence="9" type="ORF">GCM10009126_10790</name>
</gene>
<dbReference type="EMBL" id="BAAAFO010000002">
    <property type="protein sequence ID" value="GAA0247083.1"/>
    <property type="molecule type" value="Genomic_DNA"/>
</dbReference>
<dbReference type="Proteomes" id="UP001500657">
    <property type="component" value="Unassembled WGS sequence"/>
</dbReference>
<evidence type="ECO:0000256" key="2">
    <source>
        <dbReference type="ARBA" id="ARBA00002681"/>
    </source>
</evidence>
<dbReference type="Gene3D" id="3.40.50.1360">
    <property type="match status" value="1"/>
</dbReference>
<reference evidence="9 10" key="1">
    <citation type="journal article" date="2019" name="Int. J. Syst. Evol. Microbiol.">
        <title>The Global Catalogue of Microorganisms (GCM) 10K type strain sequencing project: providing services to taxonomists for standard genome sequencing and annotation.</title>
        <authorList>
            <consortium name="The Broad Institute Genomics Platform"/>
            <consortium name="The Broad Institute Genome Sequencing Center for Infectious Disease"/>
            <person name="Wu L."/>
            <person name="Ma J."/>
        </authorList>
    </citation>
    <scope>NUCLEOTIDE SEQUENCE [LARGE SCALE GENOMIC DNA]</scope>
    <source>
        <strain evidence="9 10">JCM 16242</strain>
    </source>
</reference>
<dbReference type="Pfam" id="PF01182">
    <property type="entry name" value="Glucosamine_iso"/>
    <property type="match status" value="1"/>
</dbReference>
<evidence type="ECO:0000313" key="10">
    <source>
        <dbReference type="Proteomes" id="UP001500657"/>
    </source>
</evidence>
<dbReference type="PANTHER" id="PTHR11054:SF0">
    <property type="entry name" value="6-PHOSPHOGLUCONOLACTONASE"/>
    <property type="match status" value="1"/>
</dbReference>
<dbReference type="CDD" id="cd01400">
    <property type="entry name" value="6PGL"/>
    <property type="match status" value="1"/>
</dbReference>
<evidence type="ECO:0000256" key="5">
    <source>
        <dbReference type="ARBA" id="ARBA00013198"/>
    </source>
</evidence>
<sequence>MSPLLNVTTHSFTDCQAQAAALAERIAGGLREALDQRGSAVLAVSGGSTPKALFDRLSREPLDWSRVHITLVDERWVPDTDERSNARLVKARLLQNAAAAAQFVPLYTGAESPEAGLAEANARIDALPRPFDAVVLGMGDDGHTASFFPGGDHLAEALDLDGQTRVLPMRAPGAGEPRITLSLPALLETRALYLLVTGATKRDVLADARLGLGAAQHYPVRSVLSQTRAPLSVYWCP</sequence>
<comment type="similarity">
    <text evidence="4 7">Belongs to the glucosamine/galactosamine-6-phosphate isomerase family. 6-phosphogluconolactonase subfamily.</text>
</comment>
<dbReference type="InterPro" id="IPR039104">
    <property type="entry name" value="6PGL"/>
</dbReference>
<evidence type="ECO:0000256" key="3">
    <source>
        <dbReference type="ARBA" id="ARBA00004961"/>
    </source>
</evidence>
<evidence type="ECO:0000313" key="9">
    <source>
        <dbReference type="EMBL" id="GAA0247083.1"/>
    </source>
</evidence>